<dbReference type="OrthoDB" id="2437251at2759"/>
<sequence length="267" mass="30906">MHSFHCEGWVTVTIGGDLKHCAFIQLKHKVDHGPYYSIEVPSEVKEYVLKNSEMTLWTEITKRWPNPTFTRRSIYHIVANIKRQKWQRHEDEYESAKILLEESKVERPDNPYGIVESLDNLPNVDGYSAIAFSLPKVLAEWGGKVREIALDSAWNTNGSRYELYALLGELYGSGCPLGYLLLQSPKEGEAGVKQRFISCFLEHFKTHYGLDPSFTLTDKNLSEINAFLETYPNAKHQLCFWHALRAIKTRLSILRRQPKYYNVTEAY</sequence>
<dbReference type="Proteomes" id="UP000297245">
    <property type="component" value="Unassembled WGS sequence"/>
</dbReference>
<feature type="domain" description="MULE transposase" evidence="1">
    <location>
        <begin position="149"/>
        <end position="244"/>
    </location>
</feature>
<dbReference type="Pfam" id="PF10551">
    <property type="entry name" value="MULE"/>
    <property type="match status" value="1"/>
</dbReference>
<organism evidence="2 3">
    <name type="scientific">Dendrothele bispora (strain CBS 962.96)</name>
    <dbReference type="NCBI Taxonomy" id="1314807"/>
    <lineage>
        <taxon>Eukaryota</taxon>
        <taxon>Fungi</taxon>
        <taxon>Dikarya</taxon>
        <taxon>Basidiomycota</taxon>
        <taxon>Agaricomycotina</taxon>
        <taxon>Agaricomycetes</taxon>
        <taxon>Agaricomycetidae</taxon>
        <taxon>Agaricales</taxon>
        <taxon>Agaricales incertae sedis</taxon>
        <taxon>Dendrothele</taxon>
    </lineage>
</organism>
<evidence type="ECO:0000259" key="1">
    <source>
        <dbReference type="Pfam" id="PF10551"/>
    </source>
</evidence>
<name>A0A4V4HAM7_DENBC</name>
<feature type="non-terminal residue" evidence="2">
    <location>
        <position position="267"/>
    </location>
</feature>
<keyword evidence="3" id="KW-1185">Reference proteome</keyword>
<accession>A0A4V4HAM7</accession>
<dbReference type="AlphaFoldDB" id="A0A4V4HAM7"/>
<reference evidence="2 3" key="1">
    <citation type="journal article" date="2019" name="Nat. Ecol. Evol.">
        <title>Megaphylogeny resolves global patterns of mushroom evolution.</title>
        <authorList>
            <person name="Varga T."/>
            <person name="Krizsan K."/>
            <person name="Foldi C."/>
            <person name="Dima B."/>
            <person name="Sanchez-Garcia M."/>
            <person name="Sanchez-Ramirez S."/>
            <person name="Szollosi G.J."/>
            <person name="Szarkandi J.G."/>
            <person name="Papp V."/>
            <person name="Albert L."/>
            <person name="Andreopoulos W."/>
            <person name="Angelini C."/>
            <person name="Antonin V."/>
            <person name="Barry K.W."/>
            <person name="Bougher N.L."/>
            <person name="Buchanan P."/>
            <person name="Buyck B."/>
            <person name="Bense V."/>
            <person name="Catcheside P."/>
            <person name="Chovatia M."/>
            <person name="Cooper J."/>
            <person name="Damon W."/>
            <person name="Desjardin D."/>
            <person name="Finy P."/>
            <person name="Geml J."/>
            <person name="Haridas S."/>
            <person name="Hughes K."/>
            <person name="Justo A."/>
            <person name="Karasinski D."/>
            <person name="Kautmanova I."/>
            <person name="Kiss B."/>
            <person name="Kocsube S."/>
            <person name="Kotiranta H."/>
            <person name="LaButti K.M."/>
            <person name="Lechner B.E."/>
            <person name="Liimatainen K."/>
            <person name="Lipzen A."/>
            <person name="Lukacs Z."/>
            <person name="Mihaltcheva S."/>
            <person name="Morgado L.N."/>
            <person name="Niskanen T."/>
            <person name="Noordeloos M.E."/>
            <person name="Ohm R.A."/>
            <person name="Ortiz-Santana B."/>
            <person name="Ovrebo C."/>
            <person name="Racz N."/>
            <person name="Riley R."/>
            <person name="Savchenko A."/>
            <person name="Shiryaev A."/>
            <person name="Soop K."/>
            <person name="Spirin V."/>
            <person name="Szebenyi C."/>
            <person name="Tomsovsky M."/>
            <person name="Tulloss R.E."/>
            <person name="Uehling J."/>
            <person name="Grigoriev I.V."/>
            <person name="Vagvolgyi C."/>
            <person name="Papp T."/>
            <person name="Martin F.M."/>
            <person name="Miettinen O."/>
            <person name="Hibbett D.S."/>
            <person name="Nagy L.G."/>
        </authorList>
    </citation>
    <scope>NUCLEOTIDE SEQUENCE [LARGE SCALE GENOMIC DNA]</scope>
    <source>
        <strain evidence="2 3">CBS 962.96</strain>
    </source>
</reference>
<dbReference type="EMBL" id="ML181303">
    <property type="protein sequence ID" value="THU75985.1"/>
    <property type="molecule type" value="Genomic_DNA"/>
</dbReference>
<protein>
    <recommendedName>
        <fullName evidence="1">MULE transposase domain-containing protein</fullName>
    </recommendedName>
</protein>
<evidence type="ECO:0000313" key="3">
    <source>
        <dbReference type="Proteomes" id="UP000297245"/>
    </source>
</evidence>
<evidence type="ECO:0000313" key="2">
    <source>
        <dbReference type="EMBL" id="THU75985.1"/>
    </source>
</evidence>
<dbReference type="InterPro" id="IPR018289">
    <property type="entry name" value="MULE_transposase_dom"/>
</dbReference>
<gene>
    <name evidence="2" type="ORF">K435DRAFT_601431</name>
</gene>
<proteinExistence type="predicted"/>